<proteinExistence type="predicted"/>
<dbReference type="Proteomes" id="UP000307201">
    <property type="component" value="Unassembled WGS sequence"/>
</dbReference>
<dbReference type="AlphaFoldDB" id="A0A5R9C065"/>
<reference evidence="1 2" key="1">
    <citation type="submission" date="2019-05" db="EMBL/GenBank/DDBJ databases">
        <title>The metagenome of a microbial culture collection derived from dairy environment covers the genomic content of the human microbiome.</title>
        <authorList>
            <person name="Roder T."/>
            <person name="Wuthrich D."/>
            <person name="Sattari Z."/>
            <person name="Von Ah U."/>
            <person name="Bar C."/>
            <person name="Ronchi F."/>
            <person name="Macpherson A.J."/>
            <person name="Ganal-Vonarburg S.C."/>
            <person name="Bruggmann R."/>
            <person name="Vergeres G."/>
        </authorList>
    </citation>
    <scope>NUCLEOTIDE SEQUENCE [LARGE SCALE GENOMIC DNA]</scope>
    <source>
        <strain evidence="1 2">FAM 24235</strain>
    </source>
</reference>
<protein>
    <recommendedName>
        <fullName evidence="3">DUF1659 domain-containing protein</fullName>
    </recommendedName>
</protein>
<accession>A0A5R9C065</accession>
<dbReference type="RefSeq" id="WP_138472758.1">
    <property type="nucleotide sequence ID" value="NZ_JBGQQG010000017.1"/>
</dbReference>
<evidence type="ECO:0000313" key="2">
    <source>
        <dbReference type="Proteomes" id="UP000307201"/>
    </source>
</evidence>
<comment type="caution">
    <text evidence="1">The sequence shown here is derived from an EMBL/GenBank/DDBJ whole genome shotgun (WGS) entry which is preliminary data.</text>
</comment>
<gene>
    <name evidence="1" type="ORF">FEZ48_11300</name>
</gene>
<organism evidence="1 2">
    <name type="scientific">Marinilactibacillus psychrotolerans</name>
    <dbReference type="NCBI Taxonomy" id="191770"/>
    <lineage>
        <taxon>Bacteria</taxon>
        <taxon>Bacillati</taxon>
        <taxon>Bacillota</taxon>
        <taxon>Bacilli</taxon>
        <taxon>Lactobacillales</taxon>
        <taxon>Carnobacteriaceae</taxon>
        <taxon>Marinilactibacillus</taxon>
    </lineage>
</organism>
<name>A0A5R9C065_9LACT</name>
<evidence type="ECO:0008006" key="3">
    <source>
        <dbReference type="Google" id="ProtNLM"/>
    </source>
</evidence>
<evidence type="ECO:0000313" key="1">
    <source>
        <dbReference type="EMBL" id="TLQ06070.1"/>
    </source>
</evidence>
<dbReference type="EMBL" id="VBTE01000041">
    <property type="protein sequence ID" value="TLQ06070.1"/>
    <property type="molecule type" value="Genomic_DNA"/>
</dbReference>
<sequence length="72" mass="8066">MEILLKSIETQFDNEGNTTSVRVQFQGRDANEGDSLMSNATLENMDFANMTQNQIEQAARDKMAGWFTGTSE</sequence>